<dbReference type="InterPro" id="IPR002104">
    <property type="entry name" value="Integrase_catalytic"/>
</dbReference>
<evidence type="ECO:0000259" key="7">
    <source>
        <dbReference type="PROSITE" id="PS51900"/>
    </source>
</evidence>
<sequence length="329" mass="37742">MTTNLTKQGLPRPKDDMWRSYIEEWDRSLRASNRPHTTRYNYQLAVTQLSDFLGGPELPDFLTRMDMPADDDSDAAQDPTDVSRKHVEWYIAWMIDTRSASTALNKYKGVQQFFNYLVEGEEMDRHPMDKLSQPDTPAKLIPVLSDDEIVSLLETCRGKTYSDRRDTAIIRLFLDTGARLSEIAGLQVDNLDLKRDGILVHGKGDRQRFVPFGERAGQAMSRYLRVRSRHPAADLPDLFLAERGRKAFKPNGIKIMLRRRGNAAGVSHMHAHRLRHTLSHVWQREQGNESDLMAIMGWRSPEMLRRYGASAAAERAENTHRTLNLGNRI</sequence>
<evidence type="ECO:0000313" key="8">
    <source>
        <dbReference type="EMBL" id="OXM54455.1"/>
    </source>
</evidence>
<feature type="domain" description="Core-binding (CB)" evidence="7">
    <location>
        <begin position="16"/>
        <end position="118"/>
    </location>
</feature>
<keyword evidence="9" id="KW-1185">Reference proteome</keyword>
<dbReference type="InterPro" id="IPR010998">
    <property type="entry name" value="Integrase_recombinase_N"/>
</dbReference>
<keyword evidence="3 5" id="KW-0238">DNA-binding</keyword>
<reference evidence="8 9" key="1">
    <citation type="submission" date="2017-07" db="EMBL/GenBank/DDBJ databases">
        <title>Amycolatopsis alba DSM 44262 Genome sequencing and assembly.</title>
        <authorList>
            <person name="Kaur N."/>
            <person name="Mayilraj S."/>
        </authorList>
    </citation>
    <scope>NUCLEOTIDE SEQUENCE [LARGE SCALE GENOMIC DNA]</scope>
    <source>
        <strain evidence="8 9">DSM 44262</strain>
    </source>
</reference>
<evidence type="ECO:0000313" key="9">
    <source>
        <dbReference type="Proteomes" id="UP000215563"/>
    </source>
</evidence>
<dbReference type="Gene3D" id="1.10.443.10">
    <property type="entry name" value="Intergrase catalytic core"/>
    <property type="match status" value="1"/>
</dbReference>
<dbReference type="GO" id="GO:0006310">
    <property type="term" value="P:DNA recombination"/>
    <property type="evidence" value="ECO:0007669"/>
    <property type="project" value="UniProtKB-KW"/>
</dbReference>
<evidence type="ECO:0000256" key="3">
    <source>
        <dbReference type="ARBA" id="ARBA00023125"/>
    </source>
</evidence>
<dbReference type="Gene3D" id="1.10.150.130">
    <property type="match status" value="1"/>
</dbReference>
<dbReference type="Pfam" id="PF00589">
    <property type="entry name" value="Phage_integrase"/>
    <property type="match status" value="1"/>
</dbReference>
<feature type="domain" description="Tyr recombinase" evidence="6">
    <location>
        <begin position="139"/>
        <end position="321"/>
    </location>
</feature>
<dbReference type="EMBL" id="NMQU01000013">
    <property type="protein sequence ID" value="OXM54455.1"/>
    <property type="molecule type" value="Genomic_DNA"/>
</dbReference>
<organism evidence="8 9">
    <name type="scientific">Amycolatopsis alba DSM 44262</name>
    <dbReference type="NCBI Taxonomy" id="1125972"/>
    <lineage>
        <taxon>Bacteria</taxon>
        <taxon>Bacillati</taxon>
        <taxon>Actinomycetota</taxon>
        <taxon>Actinomycetes</taxon>
        <taxon>Pseudonocardiales</taxon>
        <taxon>Pseudonocardiaceae</taxon>
        <taxon>Amycolatopsis</taxon>
    </lineage>
</organism>
<dbReference type="PROSITE" id="PS51898">
    <property type="entry name" value="TYR_RECOMBINASE"/>
    <property type="match status" value="1"/>
</dbReference>
<dbReference type="PANTHER" id="PTHR30349">
    <property type="entry name" value="PHAGE INTEGRASE-RELATED"/>
    <property type="match status" value="1"/>
</dbReference>
<dbReference type="SUPFAM" id="SSF56349">
    <property type="entry name" value="DNA breaking-rejoining enzymes"/>
    <property type="match status" value="1"/>
</dbReference>
<evidence type="ECO:0000256" key="4">
    <source>
        <dbReference type="ARBA" id="ARBA00023172"/>
    </source>
</evidence>
<dbReference type="InterPro" id="IPR044068">
    <property type="entry name" value="CB"/>
</dbReference>
<dbReference type="GO" id="GO:0003677">
    <property type="term" value="F:DNA binding"/>
    <property type="evidence" value="ECO:0007669"/>
    <property type="project" value="UniProtKB-UniRule"/>
</dbReference>
<keyword evidence="2" id="KW-0229">DNA integration</keyword>
<dbReference type="InterPro" id="IPR050090">
    <property type="entry name" value="Tyrosine_recombinase_XerCD"/>
</dbReference>
<gene>
    <name evidence="8" type="ORF">CFP75_05145</name>
</gene>
<dbReference type="InterPro" id="IPR013762">
    <property type="entry name" value="Integrase-like_cat_sf"/>
</dbReference>
<comment type="similarity">
    <text evidence="1">Belongs to the 'phage' integrase family.</text>
</comment>
<dbReference type="PANTHER" id="PTHR30349:SF41">
    <property type="entry name" value="INTEGRASE_RECOMBINASE PROTEIN MJ0367-RELATED"/>
    <property type="match status" value="1"/>
</dbReference>
<dbReference type="PROSITE" id="PS51900">
    <property type="entry name" value="CB"/>
    <property type="match status" value="1"/>
</dbReference>
<evidence type="ECO:0000256" key="2">
    <source>
        <dbReference type="ARBA" id="ARBA00022908"/>
    </source>
</evidence>
<name>A0A229S6K9_AMYAL</name>
<accession>A0A229S6K9</accession>
<dbReference type="Proteomes" id="UP000215563">
    <property type="component" value="Unassembled WGS sequence"/>
</dbReference>
<comment type="caution">
    <text evidence="8">The sequence shown here is derived from an EMBL/GenBank/DDBJ whole genome shotgun (WGS) entry which is preliminary data.</text>
</comment>
<dbReference type="AlphaFoldDB" id="A0A229S6K9"/>
<evidence type="ECO:0000256" key="5">
    <source>
        <dbReference type="PROSITE-ProRule" id="PRU01248"/>
    </source>
</evidence>
<evidence type="ECO:0000259" key="6">
    <source>
        <dbReference type="PROSITE" id="PS51898"/>
    </source>
</evidence>
<dbReference type="InterPro" id="IPR011010">
    <property type="entry name" value="DNA_brk_join_enz"/>
</dbReference>
<protein>
    <submittedName>
        <fullName evidence="8">Integrase</fullName>
    </submittedName>
</protein>
<dbReference type="RefSeq" id="WP_020635002.1">
    <property type="nucleotide sequence ID" value="NZ_KB913032.1"/>
</dbReference>
<proteinExistence type="inferred from homology"/>
<dbReference type="GO" id="GO:0015074">
    <property type="term" value="P:DNA integration"/>
    <property type="evidence" value="ECO:0007669"/>
    <property type="project" value="UniProtKB-KW"/>
</dbReference>
<evidence type="ECO:0000256" key="1">
    <source>
        <dbReference type="ARBA" id="ARBA00008857"/>
    </source>
</evidence>
<dbReference type="InterPro" id="IPR004107">
    <property type="entry name" value="Integrase_SAM-like_N"/>
</dbReference>
<keyword evidence="4" id="KW-0233">DNA recombination</keyword>
<dbReference type="Pfam" id="PF13495">
    <property type="entry name" value="Phage_int_SAM_4"/>
    <property type="match status" value="1"/>
</dbReference>